<reference evidence="2 3" key="1">
    <citation type="journal article" date="2018" name="Sci. Rep.">
        <title>Genomic signatures of local adaptation to the degree of environmental predictability in rotifers.</title>
        <authorList>
            <person name="Franch-Gras L."/>
            <person name="Hahn C."/>
            <person name="Garcia-Roger E.M."/>
            <person name="Carmona M.J."/>
            <person name="Serra M."/>
            <person name="Gomez A."/>
        </authorList>
    </citation>
    <scope>NUCLEOTIDE SEQUENCE [LARGE SCALE GENOMIC DNA]</scope>
    <source>
        <strain evidence="2">HYR1</strain>
    </source>
</reference>
<comment type="caution">
    <text evidence="2">The sequence shown here is derived from an EMBL/GenBank/DDBJ whole genome shotgun (WGS) entry which is preliminary data.</text>
</comment>
<sequence>MSSNSSALSSTDSSSLPSPFSSSKLSDPLANIFTLFLFLLASKFMSSSGGGIDLYSANNLSLILDGLTLILGGAGFKNVNVNSLLHDHLFAIQFQTLLGFFSPHIQLRVLKARVNGGIAFFLIKMHQIGQVVHNSLGRPVRPILSLGRPLSFSSLSYFLCTWYFLVTSTNWSGNSIESRLSYSNTQNWCRFRQFFCLPIDCLGFLGSTEWPLFSISLKLVAVVFSTSSLVTSGGKLAKYLLTIDLTVWPSIWVSVSLDVLSTSGSSSRLSVIVRTDCAPRESRIESALIAESTMLRSSNSSFCSSSFSLNDGSNKLRLVLSSTVPRISCIFLLDCSCSDTS</sequence>
<protein>
    <submittedName>
        <fullName evidence="2">Uncharacterized protein</fullName>
    </submittedName>
</protein>
<keyword evidence="3" id="KW-1185">Reference proteome</keyword>
<gene>
    <name evidence="2" type="ORF">BpHYR1_037745</name>
</gene>
<evidence type="ECO:0000256" key="1">
    <source>
        <dbReference type="SAM" id="MobiDB-lite"/>
    </source>
</evidence>
<evidence type="ECO:0000313" key="3">
    <source>
        <dbReference type="Proteomes" id="UP000276133"/>
    </source>
</evidence>
<organism evidence="2 3">
    <name type="scientific">Brachionus plicatilis</name>
    <name type="common">Marine rotifer</name>
    <name type="synonym">Brachionus muelleri</name>
    <dbReference type="NCBI Taxonomy" id="10195"/>
    <lineage>
        <taxon>Eukaryota</taxon>
        <taxon>Metazoa</taxon>
        <taxon>Spiralia</taxon>
        <taxon>Gnathifera</taxon>
        <taxon>Rotifera</taxon>
        <taxon>Eurotatoria</taxon>
        <taxon>Monogononta</taxon>
        <taxon>Pseudotrocha</taxon>
        <taxon>Ploima</taxon>
        <taxon>Brachionidae</taxon>
        <taxon>Brachionus</taxon>
    </lineage>
</organism>
<dbReference type="AlphaFoldDB" id="A0A3M7RCR7"/>
<evidence type="ECO:0000313" key="2">
    <source>
        <dbReference type="EMBL" id="RNA21307.1"/>
    </source>
</evidence>
<dbReference type="Proteomes" id="UP000276133">
    <property type="component" value="Unassembled WGS sequence"/>
</dbReference>
<accession>A0A3M7RCR7</accession>
<dbReference type="EMBL" id="REGN01003696">
    <property type="protein sequence ID" value="RNA21307.1"/>
    <property type="molecule type" value="Genomic_DNA"/>
</dbReference>
<feature type="region of interest" description="Disordered" evidence="1">
    <location>
        <begin position="1"/>
        <end position="24"/>
    </location>
</feature>
<name>A0A3M7RCR7_BRAPC</name>
<proteinExistence type="predicted"/>